<protein>
    <submittedName>
        <fullName evidence="1">Uncharacterized protein</fullName>
    </submittedName>
</protein>
<gene>
    <name evidence="1" type="ORF">AVEN_270314_1</name>
</gene>
<evidence type="ECO:0000313" key="1">
    <source>
        <dbReference type="EMBL" id="GBN50252.1"/>
    </source>
</evidence>
<name>A0A4Y2PGJ0_ARAVE</name>
<dbReference type="EMBL" id="BGPR01011223">
    <property type="protein sequence ID" value="GBN50252.1"/>
    <property type="molecule type" value="Genomic_DNA"/>
</dbReference>
<dbReference type="AlphaFoldDB" id="A0A4Y2PGJ0"/>
<sequence>MHTSSAVESSSPACSVCRTQPQCQGDWPGWHSVSPLMCSRTISLIISTQRQLFFLPLKPAVLGRKQYGESCFQPGWTFYSTTHPCLTFPQVQRNGLCLVWKIGPCALI</sequence>
<comment type="caution">
    <text evidence="1">The sequence shown here is derived from an EMBL/GenBank/DDBJ whole genome shotgun (WGS) entry which is preliminary data.</text>
</comment>
<accession>A0A4Y2PGJ0</accession>
<dbReference type="Proteomes" id="UP000499080">
    <property type="component" value="Unassembled WGS sequence"/>
</dbReference>
<organism evidence="1 2">
    <name type="scientific">Araneus ventricosus</name>
    <name type="common">Orbweaver spider</name>
    <name type="synonym">Epeira ventricosa</name>
    <dbReference type="NCBI Taxonomy" id="182803"/>
    <lineage>
        <taxon>Eukaryota</taxon>
        <taxon>Metazoa</taxon>
        <taxon>Ecdysozoa</taxon>
        <taxon>Arthropoda</taxon>
        <taxon>Chelicerata</taxon>
        <taxon>Arachnida</taxon>
        <taxon>Araneae</taxon>
        <taxon>Araneomorphae</taxon>
        <taxon>Entelegynae</taxon>
        <taxon>Araneoidea</taxon>
        <taxon>Araneidae</taxon>
        <taxon>Araneus</taxon>
    </lineage>
</organism>
<reference evidence="1 2" key="1">
    <citation type="journal article" date="2019" name="Sci. Rep.">
        <title>Orb-weaving spider Araneus ventricosus genome elucidates the spidroin gene catalogue.</title>
        <authorList>
            <person name="Kono N."/>
            <person name="Nakamura H."/>
            <person name="Ohtoshi R."/>
            <person name="Moran D.A.P."/>
            <person name="Shinohara A."/>
            <person name="Yoshida Y."/>
            <person name="Fujiwara M."/>
            <person name="Mori M."/>
            <person name="Tomita M."/>
            <person name="Arakawa K."/>
        </authorList>
    </citation>
    <scope>NUCLEOTIDE SEQUENCE [LARGE SCALE GENOMIC DNA]</scope>
</reference>
<evidence type="ECO:0000313" key="2">
    <source>
        <dbReference type="Proteomes" id="UP000499080"/>
    </source>
</evidence>
<keyword evidence="2" id="KW-1185">Reference proteome</keyword>
<proteinExistence type="predicted"/>